<dbReference type="EMBL" id="OZ037947">
    <property type="protein sequence ID" value="CAL1707242.1"/>
    <property type="molecule type" value="Genomic_DNA"/>
</dbReference>
<accession>A0ABP1DJ85</accession>
<name>A0ABP1DJ85_9APHY</name>
<gene>
    <name evidence="1" type="ORF">GFSPODELE1_LOCUS6275</name>
</gene>
<evidence type="ECO:0000313" key="1">
    <source>
        <dbReference type="EMBL" id="CAL1707242.1"/>
    </source>
</evidence>
<protein>
    <recommendedName>
        <fullName evidence="3">FBD domain-containing protein</fullName>
    </recommendedName>
</protein>
<evidence type="ECO:0000313" key="2">
    <source>
        <dbReference type="Proteomes" id="UP001497453"/>
    </source>
</evidence>
<reference evidence="2" key="1">
    <citation type="submission" date="2024-04" db="EMBL/GenBank/DDBJ databases">
        <authorList>
            <person name="Shaw F."/>
            <person name="Minotto A."/>
        </authorList>
    </citation>
    <scope>NUCLEOTIDE SEQUENCE [LARGE SCALE GENOMIC DNA]</scope>
</reference>
<evidence type="ECO:0008006" key="3">
    <source>
        <dbReference type="Google" id="ProtNLM"/>
    </source>
</evidence>
<dbReference type="Proteomes" id="UP001497453">
    <property type="component" value="Chromosome 4"/>
</dbReference>
<keyword evidence="2" id="KW-1185">Reference proteome</keyword>
<sequence>MLQSVYIHYGFDEPFDIGILKGWFLPLDVTATLKSLDVWGNFEVEPLASFFSNFGPNPVLECLRLHVDPEFHFDIDLSSFLHLQRISFFPGFFHAESIGGLIRVLSRLTAVTHVVELTFSIELRRLDGLRHEDVGPLDDLLSSEKFQYLEIVTILHDFRHPLRQLRQAGKEAFLRLSQCRILRFEVSE</sequence>
<proteinExistence type="predicted"/>
<organism evidence="1 2">
    <name type="scientific">Somion occarium</name>
    <dbReference type="NCBI Taxonomy" id="3059160"/>
    <lineage>
        <taxon>Eukaryota</taxon>
        <taxon>Fungi</taxon>
        <taxon>Dikarya</taxon>
        <taxon>Basidiomycota</taxon>
        <taxon>Agaricomycotina</taxon>
        <taxon>Agaricomycetes</taxon>
        <taxon>Polyporales</taxon>
        <taxon>Cerrenaceae</taxon>
        <taxon>Somion</taxon>
    </lineage>
</organism>